<accession>B9XSS7</accession>
<dbReference type="Pfam" id="PF09900">
    <property type="entry name" value="DUF2127"/>
    <property type="match status" value="1"/>
</dbReference>
<name>B9XSS7_PEDPL</name>
<dbReference type="Proteomes" id="UP000003688">
    <property type="component" value="Unassembled WGS sequence"/>
</dbReference>
<dbReference type="EMBL" id="ABOX02000086">
    <property type="protein sequence ID" value="EEF57094.1"/>
    <property type="molecule type" value="Genomic_DNA"/>
</dbReference>
<dbReference type="OrthoDB" id="121772at2"/>
<evidence type="ECO:0000313" key="3">
    <source>
        <dbReference type="Proteomes" id="UP000003688"/>
    </source>
</evidence>
<reference evidence="2 3" key="1">
    <citation type="journal article" date="2011" name="J. Bacteriol.">
        <title>Genome sequence of 'Pedosphaera parvula' Ellin514, an aerobic Verrucomicrobial isolate from pasture soil.</title>
        <authorList>
            <person name="Kant R."/>
            <person name="van Passel M.W."/>
            <person name="Sangwan P."/>
            <person name="Palva A."/>
            <person name="Lucas S."/>
            <person name="Copeland A."/>
            <person name="Lapidus A."/>
            <person name="Glavina Del Rio T."/>
            <person name="Dalin E."/>
            <person name="Tice H."/>
            <person name="Bruce D."/>
            <person name="Goodwin L."/>
            <person name="Pitluck S."/>
            <person name="Chertkov O."/>
            <person name="Larimer F.W."/>
            <person name="Land M.L."/>
            <person name="Hauser L."/>
            <person name="Brettin T.S."/>
            <person name="Detter J.C."/>
            <person name="Han S."/>
            <person name="de Vos W.M."/>
            <person name="Janssen P.H."/>
            <person name="Smidt H."/>
        </authorList>
    </citation>
    <scope>NUCLEOTIDE SEQUENCE [LARGE SCALE GENOMIC DNA]</scope>
    <source>
        <strain evidence="2 3">Ellin514</strain>
    </source>
</reference>
<feature type="transmembrane region" description="Helical" evidence="1">
    <location>
        <begin position="20"/>
        <end position="44"/>
    </location>
</feature>
<dbReference type="InterPro" id="IPR021125">
    <property type="entry name" value="DUF2127"/>
</dbReference>
<keyword evidence="1" id="KW-0472">Membrane</keyword>
<sequence length="166" mass="19401">MAQAEQKLKEQPIKKRAPVLYFIIGFKLLKGLLLLLVALGVYSLSDNNLPEEFRSLLQFLHLDPEKQFFSTLANKLSDITPTNLLWVARGTFIYSLFSLVEGIGLVFRASWAGWLAIGESAFFIPIEVRELMHQLHFSWIIFSILILNIFIVWYLWANRHRLYRHH</sequence>
<feature type="transmembrane region" description="Helical" evidence="1">
    <location>
        <begin position="137"/>
        <end position="156"/>
    </location>
</feature>
<evidence type="ECO:0000313" key="2">
    <source>
        <dbReference type="EMBL" id="EEF57094.1"/>
    </source>
</evidence>
<evidence type="ECO:0000256" key="1">
    <source>
        <dbReference type="SAM" id="Phobius"/>
    </source>
</evidence>
<proteinExistence type="predicted"/>
<dbReference type="STRING" id="320771.Cflav_PD6506"/>
<dbReference type="RefSeq" id="WP_007418860.1">
    <property type="nucleotide sequence ID" value="NZ_ABOX02000086.1"/>
</dbReference>
<protein>
    <submittedName>
        <fullName evidence="2">Membrane protein-like protein</fullName>
    </submittedName>
</protein>
<dbReference type="AlphaFoldDB" id="B9XSS7"/>
<keyword evidence="1" id="KW-1133">Transmembrane helix</keyword>
<keyword evidence="3" id="KW-1185">Reference proteome</keyword>
<gene>
    <name evidence="2" type="ORF">Cflav_PD6506</name>
</gene>
<keyword evidence="1" id="KW-0812">Transmembrane</keyword>
<feature type="transmembrane region" description="Helical" evidence="1">
    <location>
        <begin position="92"/>
        <end position="117"/>
    </location>
</feature>
<comment type="caution">
    <text evidence="2">The sequence shown here is derived from an EMBL/GenBank/DDBJ whole genome shotgun (WGS) entry which is preliminary data.</text>
</comment>
<organism evidence="2 3">
    <name type="scientific">Pedosphaera parvula (strain Ellin514)</name>
    <dbReference type="NCBI Taxonomy" id="320771"/>
    <lineage>
        <taxon>Bacteria</taxon>
        <taxon>Pseudomonadati</taxon>
        <taxon>Verrucomicrobiota</taxon>
        <taxon>Pedosphaerae</taxon>
        <taxon>Pedosphaerales</taxon>
        <taxon>Pedosphaeraceae</taxon>
        <taxon>Pedosphaera</taxon>
    </lineage>
</organism>